<accession>A0A413RU89</accession>
<dbReference type="RefSeq" id="WP_118025879.1">
    <property type="nucleotide sequence ID" value="NZ_QSFO01000025.1"/>
</dbReference>
<proteinExistence type="predicted"/>
<evidence type="ECO:0000313" key="2">
    <source>
        <dbReference type="EMBL" id="RHA51880.1"/>
    </source>
</evidence>
<dbReference type="Gene3D" id="3.30.420.10">
    <property type="entry name" value="Ribonuclease H-like superfamily/Ribonuclease H"/>
    <property type="match status" value="1"/>
</dbReference>
<evidence type="ECO:0000313" key="3">
    <source>
        <dbReference type="Proteomes" id="UP000284598"/>
    </source>
</evidence>
<dbReference type="AlphaFoldDB" id="A0A413RU89"/>
<reference evidence="2 3" key="1">
    <citation type="submission" date="2018-08" db="EMBL/GenBank/DDBJ databases">
        <title>A genome reference for cultivated species of the human gut microbiota.</title>
        <authorList>
            <person name="Zou Y."/>
            <person name="Xue W."/>
            <person name="Luo G."/>
        </authorList>
    </citation>
    <scope>NUCLEOTIDE SEQUENCE [LARGE SCALE GENOMIC DNA]</scope>
    <source>
        <strain evidence="2 3">AM43-2</strain>
    </source>
</reference>
<dbReference type="EMBL" id="QSFO01000025">
    <property type="protein sequence ID" value="RHA51880.1"/>
    <property type="molecule type" value="Genomic_DNA"/>
</dbReference>
<dbReference type="Proteomes" id="UP000284598">
    <property type="component" value="Unassembled WGS sequence"/>
</dbReference>
<dbReference type="SUPFAM" id="SSF53098">
    <property type="entry name" value="Ribonuclease H-like"/>
    <property type="match status" value="1"/>
</dbReference>
<dbReference type="InterPro" id="IPR012337">
    <property type="entry name" value="RNaseH-like_sf"/>
</dbReference>
<feature type="domain" description="Integrase catalytic" evidence="1">
    <location>
        <begin position="9"/>
        <end position="75"/>
    </location>
</feature>
<protein>
    <submittedName>
        <fullName evidence="2">Transposase</fullName>
    </submittedName>
</protein>
<sequence>MLETLYALGITPSKSRPRVSNDNPYAESLFKTLKYVPNFQPQGFATLTEARLWVKRFVEWYNNEHRHTGINYVTPSQRHMGLDQEILRKRKEVYEKAKERHPERWARETRYWSFSEEEWLNPRQEAETKKETKVS</sequence>
<dbReference type="InterPro" id="IPR001584">
    <property type="entry name" value="Integrase_cat-core"/>
</dbReference>
<organism evidence="2 3">
    <name type="scientific">Eubacterium ventriosum</name>
    <dbReference type="NCBI Taxonomy" id="39496"/>
    <lineage>
        <taxon>Bacteria</taxon>
        <taxon>Bacillati</taxon>
        <taxon>Bacillota</taxon>
        <taxon>Clostridia</taxon>
        <taxon>Eubacteriales</taxon>
        <taxon>Eubacteriaceae</taxon>
        <taxon>Eubacterium</taxon>
    </lineage>
</organism>
<dbReference type="GO" id="GO:0003676">
    <property type="term" value="F:nucleic acid binding"/>
    <property type="evidence" value="ECO:0007669"/>
    <property type="project" value="InterPro"/>
</dbReference>
<evidence type="ECO:0000259" key="1">
    <source>
        <dbReference type="Pfam" id="PF13683"/>
    </source>
</evidence>
<dbReference type="Pfam" id="PF13683">
    <property type="entry name" value="rve_3"/>
    <property type="match status" value="1"/>
</dbReference>
<dbReference type="InterPro" id="IPR036397">
    <property type="entry name" value="RNaseH_sf"/>
</dbReference>
<gene>
    <name evidence="2" type="ORF">DW929_12050</name>
</gene>
<dbReference type="GO" id="GO:0015074">
    <property type="term" value="P:DNA integration"/>
    <property type="evidence" value="ECO:0007669"/>
    <property type="project" value="InterPro"/>
</dbReference>
<comment type="caution">
    <text evidence="2">The sequence shown here is derived from an EMBL/GenBank/DDBJ whole genome shotgun (WGS) entry which is preliminary data.</text>
</comment>
<name>A0A413RU89_9FIRM</name>